<dbReference type="EMBL" id="QPEX01000011">
    <property type="protein sequence ID" value="RCS52766.1"/>
    <property type="molecule type" value="Genomic_DNA"/>
</dbReference>
<evidence type="ECO:0000256" key="1">
    <source>
        <dbReference type="SAM" id="Phobius"/>
    </source>
</evidence>
<feature type="transmembrane region" description="Helical" evidence="1">
    <location>
        <begin position="129"/>
        <end position="149"/>
    </location>
</feature>
<proteinExistence type="predicted"/>
<keyword evidence="1" id="KW-1133">Transmembrane helix</keyword>
<dbReference type="AlphaFoldDB" id="A0A368KT01"/>
<keyword evidence="1" id="KW-0472">Membrane</keyword>
<keyword evidence="1" id="KW-0812">Transmembrane</keyword>
<reference evidence="2 3" key="1">
    <citation type="submission" date="2018-07" db="EMBL/GenBank/DDBJ databases">
        <title>Comparative genomes isolates from brazilian mangrove.</title>
        <authorList>
            <person name="De Araujo J.E."/>
            <person name="Taketani R.G."/>
            <person name="Silva M.C.P."/>
            <person name="Lourenco M.V."/>
            <person name="Oliveira V.M."/>
            <person name="Andreote F.D."/>
        </authorList>
    </citation>
    <scope>NUCLEOTIDE SEQUENCE [LARGE SCALE GENOMIC DNA]</scope>
    <source>
        <strain evidence="2 3">HEX PRIS-MGV</strain>
    </source>
</reference>
<gene>
    <name evidence="2" type="ORF">DTL42_07990</name>
</gene>
<name>A0A368KT01_9BACT</name>
<feature type="transmembrane region" description="Helical" evidence="1">
    <location>
        <begin position="91"/>
        <end position="117"/>
    </location>
</feature>
<sequence length="288" mass="32148">MFGIYKNWLAILFVLLVHVVAYGILLDAIPYPLPDYEFVYLLVIPFADMGVLGFWLVVGSQRAWLRLLVTIVGYCTLLTIGLQAWDVHPMVLAPAYATTLSSVALGTLGLGCIAAYFPGWHGWQVRFALWEIIVATCLIALALAVLRTILVNDLLDWQTWFGLDGGEFLTFSLATGIFLTIAGLPILATGWKVRGIASLVMLILLSVLPVLEKQLFLLLGLADPDYELLYYTHFSQVALAWGTFIPLRWAFPTLIQAWNRPEQPSASCQEAPLTEVEHQPTDDFFKMQ</sequence>
<feature type="transmembrane region" description="Helical" evidence="1">
    <location>
        <begin position="199"/>
        <end position="222"/>
    </location>
</feature>
<protein>
    <submittedName>
        <fullName evidence="2">Uncharacterized protein</fullName>
    </submittedName>
</protein>
<feature type="transmembrane region" description="Helical" evidence="1">
    <location>
        <begin position="228"/>
        <end position="251"/>
    </location>
</feature>
<dbReference type="OrthoDB" id="279807at2"/>
<feature type="transmembrane region" description="Helical" evidence="1">
    <location>
        <begin position="65"/>
        <end position="85"/>
    </location>
</feature>
<organism evidence="2 3">
    <name type="scientific">Bremerella cremea</name>
    <dbReference type="NCBI Taxonomy" id="1031537"/>
    <lineage>
        <taxon>Bacteria</taxon>
        <taxon>Pseudomonadati</taxon>
        <taxon>Planctomycetota</taxon>
        <taxon>Planctomycetia</taxon>
        <taxon>Pirellulales</taxon>
        <taxon>Pirellulaceae</taxon>
        <taxon>Bremerella</taxon>
    </lineage>
</organism>
<feature type="transmembrane region" description="Helical" evidence="1">
    <location>
        <begin position="38"/>
        <end position="58"/>
    </location>
</feature>
<feature type="transmembrane region" description="Helical" evidence="1">
    <location>
        <begin position="169"/>
        <end position="187"/>
    </location>
</feature>
<evidence type="ECO:0000313" key="2">
    <source>
        <dbReference type="EMBL" id="RCS52766.1"/>
    </source>
</evidence>
<feature type="transmembrane region" description="Helical" evidence="1">
    <location>
        <begin position="7"/>
        <end position="26"/>
    </location>
</feature>
<dbReference type="Proteomes" id="UP000253562">
    <property type="component" value="Unassembled WGS sequence"/>
</dbReference>
<evidence type="ECO:0000313" key="3">
    <source>
        <dbReference type="Proteomes" id="UP000253562"/>
    </source>
</evidence>
<accession>A0A368KT01</accession>
<dbReference type="RefSeq" id="WP_114368191.1">
    <property type="nucleotide sequence ID" value="NZ_QPEX01000011.1"/>
</dbReference>
<comment type="caution">
    <text evidence="2">The sequence shown here is derived from an EMBL/GenBank/DDBJ whole genome shotgun (WGS) entry which is preliminary data.</text>
</comment>